<evidence type="ECO:0000256" key="1">
    <source>
        <dbReference type="SAM" id="MobiDB-lite"/>
    </source>
</evidence>
<dbReference type="Proteomes" id="UP000674143">
    <property type="component" value="Chromosome 25"/>
</dbReference>
<feature type="compositionally biased region" description="Low complexity" evidence="1">
    <location>
        <begin position="2263"/>
        <end position="2276"/>
    </location>
</feature>
<evidence type="ECO:0000313" key="3">
    <source>
        <dbReference type="Proteomes" id="UP000674143"/>
    </source>
</evidence>
<feature type="region of interest" description="Disordered" evidence="1">
    <location>
        <begin position="3555"/>
        <end position="3576"/>
    </location>
</feature>
<dbReference type="InterPro" id="IPR015915">
    <property type="entry name" value="Kelch-typ_b-propeller"/>
</dbReference>
<dbReference type="EMBL" id="JAFHLR010000025">
    <property type="protein sequence ID" value="KAG5477243.1"/>
    <property type="molecule type" value="Genomic_DNA"/>
</dbReference>
<dbReference type="SUPFAM" id="SSF117281">
    <property type="entry name" value="Kelch motif"/>
    <property type="match status" value="1"/>
</dbReference>
<accession>A0A836H959</accession>
<name>A0A836H959_9TRYP</name>
<evidence type="ECO:0000313" key="2">
    <source>
        <dbReference type="EMBL" id="KAG5477243.1"/>
    </source>
</evidence>
<evidence type="ECO:0008006" key="4">
    <source>
        <dbReference type="Google" id="ProtNLM"/>
    </source>
</evidence>
<dbReference type="GeneID" id="92360379"/>
<feature type="region of interest" description="Disordered" evidence="1">
    <location>
        <begin position="161"/>
        <end position="217"/>
    </location>
</feature>
<feature type="compositionally biased region" description="Basic residues" evidence="1">
    <location>
        <begin position="4481"/>
        <end position="4492"/>
    </location>
</feature>
<gene>
    <name evidence="2" type="ORF">LSCM4_04461</name>
</gene>
<feature type="compositionally biased region" description="Basic and acidic residues" evidence="1">
    <location>
        <begin position="3426"/>
        <end position="3437"/>
    </location>
</feature>
<feature type="compositionally biased region" description="Basic and acidic residues" evidence="1">
    <location>
        <begin position="3967"/>
        <end position="3984"/>
    </location>
</feature>
<dbReference type="Gene3D" id="2.120.10.80">
    <property type="entry name" value="Kelch-type beta propeller"/>
    <property type="match status" value="1"/>
</dbReference>
<organism evidence="2 3">
    <name type="scientific">Leishmania orientalis</name>
    <dbReference type="NCBI Taxonomy" id="2249476"/>
    <lineage>
        <taxon>Eukaryota</taxon>
        <taxon>Discoba</taxon>
        <taxon>Euglenozoa</taxon>
        <taxon>Kinetoplastea</taxon>
        <taxon>Metakinetoplastina</taxon>
        <taxon>Trypanosomatida</taxon>
        <taxon>Trypanosomatidae</taxon>
        <taxon>Leishmaniinae</taxon>
        <taxon>Leishmania</taxon>
    </lineage>
</organism>
<comment type="caution">
    <text evidence="2">The sequence shown here is derived from an EMBL/GenBank/DDBJ whole genome shotgun (WGS) entry which is preliminary data.</text>
</comment>
<feature type="compositionally biased region" description="Low complexity" evidence="1">
    <location>
        <begin position="3626"/>
        <end position="3635"/>
    </location>
</feature>
<feature type="compositionally biased region" description="Polar residues" evidence="1">
    <location>
        <begin position="165"/>
        <end position="188"/>
    </location>
</feature>
<feature type="region of interest" description="Disordered" evidence="1">
    <location>
        <begin position="3958"/>
        <end position="3984"/>
    </location>
</feature>
<feature type="region of interest" description="Disordered" evidence="1">
    <location>
        <begin position="3049"/>
        <end position="3079"/>
    </location>
</feature>
<feature type="compositionally biased region" description="Polar residues" evidence="1">
    <location>
        <begin position="205"/>
        <end position="215"/>
    </location>
</feature>
<proteinExistence type="predicted"/>
<feature type="region of interest" description="Disordered" evidence="1">
    <location>
        <begin position="3608"/>
        <end position="3635"/>
    </location>
</feature>
<feature type="compositionally biased region" description="Low complexity" evidence="1">
    <location>
        <begin position="600"/>
        <end position="612"/>
    </location>
</feature>
<reference evidence="2 3" key="1">
    <citation type="submission" date="2021-02" db="EMBL/GenBank/DDBJ databases">
        <title>Leishmania (Mundinia) orientalis Genome sequencing and assembly.</title>
        <authorList>
            <person name="Almutairi H."/>
            <person name="Gatherer D."/>
        </authorList>
    </citation>
    <scope>NUCLEOTIDE SEQUENCE [LARGE SCALE GENOMIC DNA]</scope>
    <source>
        <strain evidence="2">LSCM4</strain>
    </source>
</reference>
<dbReference type="RefSeq" id="XP_067062654.1">
    <property type="nucleotide sequence ID" value="XM_067206445.1"/>
</dbReference>
<feature type="region of interest" description="Disordered" evidence="1">
    <location>
        <begin position="2244"/>
        <end position="2297"/>
    </location>
</feature>
<feature type="compositionally biased region" description="Basic and acidic residues" evidence="1">
    <location>
        <begin position="3560"/>
        <end position="3573"/>
    </location>
</feature>
<feature type="region of interest" description="Disordered" evidence="1">
    <location>
        <begin position="4450"/>
        <end position="4495"/>
    </location>
</feature>
<feature type="compositionally biased region" description="Acidic residues" evidence="1">
    <location>
        <begin position="3451"/>
        <end position="3462"/>
    </location>
</feature>
<feature type="region of interest" description="Disordered" evidence="1">
    <location>
        <begin position="3426"/>
        <end position="3466"/>
    </location>
</feature>
<dbReference type="KEGG" id="loi:92360379"/>
<keyword evidence="3" id="KW-1185">Reference proteome</keyword>
<sequence length="4978" mass="521225">MYEQDSTGERLLAAGTAFFLPSNLEALRRCLGGGGGDDGGSAEYTSTGGYGRDSWSDLLVLQLPVNEAESAAEGGEQTEGCAHAAIVAATEENKTRHTRGPDCGSGNTLSHRASQCGLAGSALLGSLGNESTLIVTLEVRGDLWASRADECALAATMRAAEVASSRGTNRHSLTKDTQPTSAAASTTGDRAEGLATPPQCDEEGVSQSSVEWQTELSSPSSSLKLSVDAATLPSSASGTEAVRHGTCHALRAMLDTASVSVRATGGIGAGEHAAATGTRHKECWRPLAVSSPLLPADLCQLQSDQPPLLTALGATAEVAASAAARFGQPLPQLPCRLRWAQEPQSRPAAASEAAVWASSGEHGLLSWASLGAAIEEYERVCRCPVAAAVSPVSAGGAAVSHTSTWPLTVLWNTIPSYVAVEKDKLRQMWGSSFVDAPHEWRGGGLPPKGHAIEAVTVCSVVVRGATVILLTSEASDVPGSGCGPPPSISVTGGCDGVVVERSAVIGGEGAHGAPFMQYNVSFHAVLTRDTASSLLFTVHNVASPAEVFGFAVWTPFDGASAVHVQKQHHHRAGGVADVWLPLFVPVSAEAAQAATIPVQPTTTAPPDTSAAARTSRSNGHVRSTSGLLLAGWLHCDVEAVFLPSLTEETAQQLWNGPRRSLSSLAAAPGGEAETDECCVGRGIRVDDDTLVDFSVVEGAGLRPLTTHFGMPLSPTPLRWDNSANWGTDATCAHVYCEVLAVQQQRQQGTSRRVLGPVPHAAGVVSATSSSMAVGAAGYRPPTSAHCQRLAANSGFDFVSFASEPGGQGRAPRHAPLSDGVEVDEELDSCGAWTGANAVLPVTASVAHTNHPRWQHTFRLGLASLSRLHLRVFDLRQHSLGADDGDGSETSPQAAEDDTTRGRRRVASGSQAMLLGTATVSSWLLRKLLSHPFGEGCAWLPLLWSPGMAARSATASVAANGKGCVGPHSSAAVCNGFVLVKWRRLPAATAVAWSPCCREPNSWYASVTRCWLNSNGRHATGFEARTRSSLRTCKRLQEVPQSWYPPMVSQGTKPRSMTAARAADSRQPGWMSPEVKPWLQIREVRLQWPWLQHLLCMHGGQARLSLRYPTAQGETRLLAQCLLVPLCELAEPLTSAVCGGQPSRVHSRRPRDSAAVYGMVLSTPPAYSAAPPTNSAAPMEATLYLPASPSIEVQVWWYPRDSVSTTGGSCLDAPPRFIGRGEWRFPAYDVAAEMQGLTTGAERGALDDALNAPLAMAGAAGLAGLSGEDEEDGSAVRPASLPTSLRSFFILHEADVRVAPVHSTGLPQHVEGGVLTWRVMSFPQLLCADWGKVPPAMIPWAPGSPSCVAGRCLDLSHPPRTSPGVRPVSTWAMPDAGTPARVHMEVCDMICFDHVDATRIDAAQATEAVQIAVSASTCSDSPSETSFDDSAMAAESRCWVYPRDVPPPDAPSMAFAFSAACDATANGEATWSNTDGDEKSATRNAVPDAGASRFPAVEVQWPPRRFGWVDDVPPSLYVWLMAPSPFSGGAGAAVGSERVWGAVRLAGLNAFTCHSGTLWLPLFRSSVAPAGEHVGAGSPPPQPSTVERVKCSVPVTAAPQSAPPCGDEADPLLMLAAPCAGFVVKHVGFVEVRYAHNMQRRTDVEVTSCGVKLSAAPQRVLLASVGPLHRRFPASASARGPVGSSASPSPSESYAPVLEALPAPPPDAAQMTLAAAANTADAAAAVGVYLDGARGGTEVLLGVEAHQLSMRLPDADIGGDRSSQESRLGRVAVFPLPRRSCGDGASRQMRVQARVGASAAIATSTMYFDPGDVGETAESAQWVPLAVRRRLHDAHGIGCDGEGDSVVAEILVRWRVVNFSAAAASSRSTFSPLSLQRLVREHCGGSGASCSYTVLSTLSATDQLHQSLSRQDRADIQQRACCSKLPGKGPKEQDTMPAALASRALSRVLRTIEPQRHRCVYVRLDQLLLQCSTRQRLAWAALQRGPTAPPQEMRADGGCGGDVSASLRFRLEVQLRWPAEWCGVWRRAVPPSPERVLLGSEAGAAASWTPAATDFATAAAGAVSFNVWLDSAEGVFAESGASTASGAAVGDEAAAYAAEERLFSCASLPPLCLVLPSPQDIEHALGEPGLAARFSLAFALFSVVRGRGDHDFPAENASDVCVGAGRTPMKFPRSAQFGLTSLLPSASSMIGGTSRCADAVDADVKDDGTTMPALLRWRARVTESLPVLSPGSSSSRISPSVRDLAAGSGKAVGNGATGCDEQMPSWSLPSPPASSFTESEEFYEEDGHTRGTGPTDAPVLARTPALARVSVTGIELCGVDVSLAGGLAQRHLRVLPPAMVSLMVADIAGAAAAPTEQRGGEATTAPTVHQLLPRLLLFRPTAASAPVDATSTASMPMTRPPPPQQQRYMWSTDVCLTASISTLVFNVSLPYSALRSARAEETWLPPRSPSSEAKSQDADAQTAGACWRSRHVDWVNVSGRAVYALDLSVQAVDVRPPCDGRLVSAAQTTGETREVVLEVESLVHGRWLGRLWVQVDVTAADLLMRDAASVFFTSRMNLSVRSCSGFAVGDVPLTCRVKETYARLRERAALLLKQRGRVPRRLRQQMKEIHQIRRELRQGHGQQCDGALADHGALSMAGVVRVTSAWGEQGAHPLWTLASKPFALPTATGLVRQGRRAATRPASTGAPLLCISRDINTAPVTEGATATVWLELCEAPSGVAVASGQMVLPLHSARTLWREGAWQPPVSTVTSPLTMRVALQPCAMSAMGTRRVRPVSPSAGAADVTAAWSVYPARGDAWLTCICVKPTAGGGGAATPPQRLLLRWVYCFEATAYPETEHAVDMPLRLRPSSTASDHDRRGAQMPHAGHHLSDGVPVYWSGVAMRLPRIGSVGATLKRVQLLEVTPVSCAHLLAGGAQEETAQPSPLEPTLPTRSVCMTTQLAVHEWSVEDELRFETRRRQAQNSGEDSLMWLTCEGVSDADGGHSRCGYEVLLGLSTSNSLAKCAAKLLEQRKVRATGDEESIPPPEPENQRPRLHARVGANVPATHGAARPVKADKLPPPPTPHQRFCDSTSSTGGGAVRAAPGSGGGVVMRALAFQCSGAALAALEWGQIDTLTCCIIVLRRGGDEGATLSTYQSLRSENVRGAADCAQTSFVVLDAGRATSFLHEHCSTEDPLCAVTTSLPPPLASALFTAAWSPTLALSPSTVVAPCAVAAASSAGAYHSMQEPPSQTREDALLRVVLPLEQPDPVLAAVGDGGAGDVGSDSGGEVTAVSEEQFCIEVAVRGRRCGAGAEGVATAACYVSAPFCASDILRSARSCGECSGVGGRADAPAAVAGSGSKLQMPPSHWSSMLAMHLVSAPASEGWVASSDRVKTEKEPEAGPLPAWMAPTAVMEVTWTLDVLGVLRTRASAAGVVLAPAECSRCRADRDSGHEAEHPKLTLSSVTGKAKDTGDDDDDDDDDDVGSGSMSMRQLEAYSAWFDFLKSQHGMGEMQAAQAKLRHWRCTIVGVEVSGIELPLWCSTRAEISADAGDEVYDAAHCTSLLAQLVLPIGAPSTAAGADAERQPKQDSDSAGRHRRRCLRNKGGIVVGVARTTLTRMDSGACLGTGAAANSSDDATMEGDRRGARPVAPVRISSSRPRSRRYAAAFTPLSWTMAVKDMIAQVTAAGHVAKEKTTATAVGGASAAGLTVWQLLPHAPTPLSSARNSVNGSHVTTQDATQLAYNLGSARLARLLHEGALYLVQVLARWCGGVYTAEERDALLETAALYPTQWMPLVSAKPLMDGTRSEARVRFKCAYSYHGPVLLLPKSPATVLPPRITAPRAVADAVFCAQLNHVQLTCTNLDGTGAVVATAESHCPSGACATTAWLSRLTLVIRVLVTTESAVDGAVVDSRCVAQWHTRLAPVPCDGAPPITGAVPEKGRVAPSVPAASPSATLQTVAAPTLPMTVAVSMPGAVPVPANAAPSSGERTRSSAELPTKRADGDDNRVAAAPVAPSSATCIVPLLPTTCLCCWQPSRLTEKTEGCRVGQSSAALPAASATETTTTTSVETVLLLLPDEKAEEVDGGAAVAGTVVGSAQVRVGCSSSSEVAWDAAEERVESGWRLCAPLSVRLPVTAEAALPCSRDGASACAVSPAGGQKGAPQPSSTISFDLLVFTAPSMVQVAALQASRAAHAEERRCSWSALQRVEEALVALVAPYYHLHDQARKTNRGGCATTAGEPQTTLGQLSHTWVSQVPYHLLRAPPTVIRVDTFGVWDGVPSSPERRAAASSAGGNGESGAARLFQMLWTMPQRPVMQRTSAHVITGDLPGPSYSCSGGSLRNGTSNGAKSVEVRAWLVDEQTGEVRAPVWTLLSSGPSVLQNGDAAARTPSRAPSLAFHLHSGRAILHDAQRLRLDWRSGDEGDRQQSASLLAALAGLLGGASVAYTAADGSACLWVSGGLRRRCARGTLRSTSLSPMLQGGDSDGNSGGRAADPAPPLSRSPAHHRSPGRRRGQQLLPPRAAMAPLKPSSPFPSPGADLRAASCPFDYELYASHFLSWTAAAPGLRCAVHTPAAWSLSAASSGTSAVPRLFHSATLVGGRVWLLGGWAAPAGVETLPSKSAALVGTAGLVERRRREVRQAVTHIGDNGAAGDRLSPAPLAGCSYRCTGTSASNAQCKAGSALCPASLTWCDEAHSVQCLDDGFPAPPVSVPSPPSQEEDCTDTTGATSCWLATPPRLACHVAVSCGDRCVALFGGMLASTGTDDDAPVATAAVHTYDTIQGRWSAQYEPDRGAQGEWPVARYGHCVTPVPGTDGVRQPRSYFVFGGATTTPSCRTLLVPPAQLLWIWTPVLGLIRRGSRGAFEIASVHSTWQRVQLPVGLSTPLSGRFLSQLHAYSAAEVSAAVRGATEPLESGASAPSDPGLTSMVLCVAGGMTAPALAQDKVPGTTRNHAPHTTKAASSGAYCSFCECVEPWFAHPVRGVTSVLLRCVCELQPPPPR</sequence>
<feature type="region of interest" description="Disordered" evidence="1">
    <location>
        <begin position="599"/>
        <end position="618"/>
    </location>
</feature>
<feature type="region of interest" description="Disordered" evidence="1">
    <location>
        <begin position="880"/>
        <end position="907"/>
    </location>
</feature>
<feature type="region of interest" description="Disordered" evidence="1">
    <location>
        <begin position="1672"/>
        <end position="1695"/>
    </location>
</feature>
<protein>
    <recommendedName>
        <fullName evidence="4">C2 domain-containing protein</fullName>
    </recommendedName>
</protein>